<proteinExistence type="predicted"/>
<dbReference type="EMBL" id="JBBPBK010000006">
    <property type="protein sequence ID" value="KAK9283870.1"/>
    <property type="molecule type" value="Genomic_DNA"/>
</dbReference>
<dbReference type="AlphaFoldDB" id="A0AAP0X3S5"/>
<dbReference type="Pfam" id="PF00646">
    <property type="entry name" value="F-box"/>
    <property type="match status" value="1"/>
</dbReference>
<evidence type="ECO:0000259" key="1">
    <source>
        <dbReference type="PROSITE" id="PS50181"/>
    </source>
</evidence>
<sequence length="391" mass="44787">MEMLPKPEKAMPLSLGAKFFSLPLEIMFDILFRIPTKDLIRLKCVCKSFLDLVSHPSFVDDHLHRAKSQFGIIGNMSNFPPEAADNKFHYFSFNFDGQGVTADYLSMDPEPYLSEKLGYKITSILASCNGLLLLNWLFGDQPRLLVCNPTTRSSMVLPYPPSKGIDFFSWALVHDDSIKKYKVIGMTNYNIDEPHHEHARCFAFTLGCSRSWRAVATPHHLDEISKKSVAANGKLHWIASSEKYMEACRLCSIDIATEEFSEAPCPVHVDNALLHFLELNGSIYCTAGFSDKIEIWVLKDWDTKIWIKHHVLYRPETIDFCSWVDFQPIAIKESPHHQWDTTTTKLILRHHGRELLSYDLQSQEMSRIAVEIQGSIPNRFAVHVNSLVHWC</sequence>
<name>A0AAP0X3S5_LIQFO</name>
<dbReference type="InterPro" id="IPR017451">
    <property type="entry name" value="F-box-assoc_interact_dom"/>
</dbReference>
<reference evidence="2 3" key="1">
    <citation type="journal article" date="2024" name="Plant J.">
        <title>Genome sequences and population genomics reveal climatic adaptation and genomic divergence between two closely related sweetgum species.</title>
        <authorList>
            <person name="Xu W.Q."/>
            <person name="Ren C.Q."/>
            <person name="Zhang X.Y."/>
            <person name="Comes H.P."/>
            <person name="Liu X.H."/>
            <person name="Li Y.G."/>
            <person name="Kettle C.J."/>
            <person name="Jalonen R."/>
            <person name="Gaisberger H."/>
            <person name="Ma Y.Z."/>
            <person name="Qiu Y.X."/>
        </authorList>
    </citation>
    <scope>NUCLEOTIDE SEQUENCE [LARGE SCALE GENOMIC DNA]</scope>
    <source>
        <strain evidence="2">Hangzhou</strain>
    </source>
</reference>
<dbReference type="NCBIfam" id="TIGR01640">
    <property type="entry name" value="F_box_assoc_1"/>
    <property type="match status" value="1"/>
</dbReference>
<dbReference type="PROSITE" id="PS50181">
    <property type="entry name" value="FBOX"/>
    <property type="match status" value="1"/>
</dbReference>
<evidence type="ECO:0000313" key="2">
    <source>
        <dbReference type="EMBL" id="KAK9283870.1"/>
    </source>
</evidence>
<accession>A0AAP0X3S5</accession>
<dbReference type="InterPro" id="IPR013187">
    <property type="entry name" value="F-box-assoc_dom_typ3"/>
</dbReference>
<dbReference type="PANTHER" id="PTHR31672:SF13">
    <property type="entry name" value="F-BOX PROTEIN CPR30-LIKE"/>
    <property type="match status" value="1"/>
</dbReference>
<dbReference type="Pfam" id="PF08268">
    <property type="entry name" value="FBA_3"/>
    <property type="match status" value="1"/>
</dbReference>
<feature type="domain" description="F-box" evidence="1">
    <location>
        <begin position="16"/>
        <end position="66"/>
    </location>
</feature>
<dbReference type="Gene3D" id="1.20.1280.50">
    <property type="match status" value="1"/>
</dbReference>
<dbReference type="Proteomes" id="UP001415857">
    <property type="component" value="Unassembled WGS sequence"/>
</dbReference>
<protein>
    <recommendedName>
        <fullName evidence="1">F-box domain-containing protein</fullName>
    </recommendedName>
</protein>
<gene>
    <name evidence="2" type="ORF">L1049_012125</name>
</gene>
<dbReference type="SUPFAM" id="SSF81383">
    <property type="entry name" value="F-box domain"/>
    <property type="match status" value="1"/>
</dbReference>
<dbReference type="InterPro" id="IPR001810">
    <property type="entry name" value="F-box_dom"/>
</dbReference>
<keyword evidence="3" id="KW-1185">Reference proteome</keyword>
<evidence type="ECO:0000313" key="3">
    <source>
        <dbReference type="Proteomes" id="UP001415857"/>
    </source>
</evidence>
<dbReference type="InterPro" id="IPR050796">
    <property type="entry name" value="SCF_F-box_component"/>
</dbReference>
<comment type="caution">
    <text evidence="2">The sequence shown here is derived from an EMBL/GenBank/DDBJ whole genome shotgun (WGS) entry which is preliminary data.</text>
</comment>
<dbReference type="SMART" id="SM00256">
    <property type="entry name" value="FBOX"/>
    <property type="match status" value="1"/>
</dbReference>
<dbReference type="InterPro" id="IPR036047">
    <property type="entry name" value="F-box-like_dom_sf"/>
</dbReference>
<dbReference type="PANTHER" id="PTHR31672">
    <property type="entry name" value="BNACNNG10540D PROTEIN"/>
    <property type="match status" value="1"/>
</dbReference>
<organism evidence="2 3">
    <name type="scientific">Liquidambar formosana</name>
    <name type="common">Formosan gum</name>
    <dbReference type="NCBI Taxonomy" id="63359"/>
    <lineage>
        <taxon>Eukaryota</taxon>
        <taxon>Viridiplantae</taxon>
        <taxon>Streptophyta</taxon>
        <taxon>Embryophyta</taxon>
        <taxon>Tracheophyta</taxon>
        <taxon>Spermatophyta</taxon>
        <taxon>Magnoliopsida</taxon>
        <taxon>eudicotyledons</taxon>
        <taxon>Gunneridae</taxon>
        <taxon>Pentapetalae</taxon>
        <taxon>Saxifragales</taxon>
        <taxon>Altingiaceae</taxon>
        <taxon>Liquidambar</taxon>
    </lineage>
</organism>